<comment type="caution">
    <text evidence="4">The sequence shown here is derived from an EMBL/GenBank/DDBJ whole genome shotgun (WGS) entry which is preliminary data.</text>
</comment>
<organism evidence="4 5">
    <name type="scientific">Streptomyces yaizuensis</name>
    <dbReference type="NCBI Taxonomy" id="2989713"/>
    <lineage>
        <taxon>Bacteria</taxon>
        <taxon>Bacillati</taxon>
        <taxon>Actinomycetota</taxon>
        <taxon>Actinomycetes</taxon>
        <taxon>Kitasatosporales</taxon>
        <taxon>Streptomycetaceae</taxon>
        <taxon>Streptomyces</taxon>
    </lineage>
</organism>
<evidence type="ECO:0000259" key="3">
    <source>
        <dbReference type="Pfam" id="PF01757"/>
    </source>
</evidence>
<keyword evidence="4" id="KW-0012">Acyltransferase</keyword>
<gene>
    <name evidence="4" type="ORF">SYYSPA8_05415</name>
</gene>
<feature type="transmembrane region" description="Helical" evidence="2">
    <location>
        <begin position="171"/>
        <end position="187"/>
    </location>
</feature>
<dbReference type="EMBL" id="BSBI01000002">
    <property type="protein sequence ID" value="GLF93702.1"/>
    <property type="molecule type" value="Genomic_DNA"/>
</dbReference>
<dbReference type="PANTHER" id="PTHR37312:SF1">
    <property type="entry name" value="MEMBRANE-BOUND ACYLTRANSFERASE YKRP-RELATED"/>
    <property type="match status" value="1"/>
</dbReference>
<feature type="transmembrane region" description="Helical" evidence="2">
    <location>
        <begin position="261"/>
        <end position="286"/>
    </location>
</feature>
<evidence type="ECO:0000256" key="2">
    <source>
        <dbReference type="SAM" id="Phobius"/>
    </source>
</evidence>
<dbReference type="InterPro" id="IPR052734">
    <property type="entry name" value="Nod_factor_acetyltransferase"/>
</dbReference>
<evidence type="ECO:0000313" key="5">
    <source>
        <dbReference type="Proteomes" id="UP001291653"/>
    </source>
</evidence>
<keyword evidence="2" id="KW-0472">Membrane</keyword>
<feature type="transmembrane region" description="Helical" evidence="2">
    <location>
        <begin position="222"/>
        <end position="241"/>
    </location>
</feature>
<protein>
    <submittedName>
        <fullName evidence="4">Acyltransferase family protein</fullName>
    </submittedName>
</protein>
<accession>A0ABQ5NTK1</accession>
<feature type="transmembrane region" description="Helical" evidence="2">
    <location>
        <begin position="293"/>
        <end position="311"/>
    </location>
</feature>
<keyword evidence="5" id="KW-1185">Reference proteome</keyword>
<feature type="transmembrane region" description="Helical" evidence="2">
    <location>
        <begin position="108"/>
        <end position="127"/>
    </location>
</feature>
<sequence>MFHAPLGNRRAPGPKAREPAAAPAHLPLIPSPRAAGPLRAGRDPFFDNAKYLAIVLVAVAHAWEPVMADSRATRALYLVIYAFHMPAFIVISGYFSRSWHGGPTQLRRLVATVAVPYVVFETVYSLFRRWADDEPGHPISLLDPFYLTWFLAALFIWRLLTPLLRQLRHPLAFALGVAALASATPGIGADLNLQRVLQFLPFFVLGLVLRPDHFRIVRSREARLLAVPLFAGVLGLAYWLAPRIRLDWVYRNASAQELGMPWWSGLVATLVLFGSGVLLTAAFLAWVPRRRTWFTALGLGTICGYLLHGLPLKAAEYGGFFEAQAWTAEPYGLVLLTLAAAAAVTLMCAPPVRKALRTVTEPELRWAFRDPDGSAETGTGAGTGTGTGVDGRVTDPAGSGSARTSR</sequence>
<feature type="domain" description="Acyltransferase 3" evidence="3">
    <location>
        <begin position="44"/>
        <end position="343"/>
    </location>
</feature>
<keyword evidence="4" id="KW-0808">Transferase</keyword>
<name>A0ABQ5NTK1_9ACTN</name>
<dbReference type="Pfam" id="PF01757">
    <property type="entry name" value="Acyl_transf_3"/>
    <property type="match status" value="1"/>
</dbReference>
<feature type="region of interest" description="Disordered" evidence="1">
    <location>
        <begin position="367"/>
        <end position="406"/>
    </location>
</feature>
<dbReference type="InterPro" id="IPR002656">
    <property type="entry name" value="Acyl_transf_3_dom"/>
</dbReference>
<evidence type="ECO:0000313" key="4">
    <source>
        <dbReference type="EMBL" id="GLF93702.1"/>
    </source>
</evidence>
<keyword evidence="2" id="KW-1133">Transmembrane helix</keyword>
<feature type="transmembrane region" description="Helical" evidence="2">
    <location>
        <begin position="331"/>
        <end position="349"/>
    </location>
</feature>
<reference evidence="4 5" key="1">
    <citation type="submission" date="2022-10" db="EMBL/GenBank/DDBJ databases">
        <title>Draft genome sequence of Streptomyces sp. YSPA8.</title>
        <authorList>
            <person name="Moriuchi R."/>
            <person name="Dohra H."/>
            <person name="Yamamura H."/>
            <person name="Kodani S."/>
        </authorList>
    </citation>
    <scope>NUCLEOTIDE SEQUENCE [LARGE SCALE GENOMIC DNA]</scope>
    <source>
        <strain evidence="4 5">YSPA8</strain>
    </source>
</reference>
<keyword evidence="2" id="KW-0812">Transmembrane</keyword>
<proteinExistence type="predicted"/>
<feature type="transmembrane region" description="Helical" evidence="2">
    <location>
        <begin position="139"/>
        <end position="159"/>
    </location>
</feature>
<feature type="transmembrane region" description="Helical" evidence="2">
    <location>
        <begin position="75"/>
        <end position="96"/>
    </location>
</feature>
<dbReference type="Proteomes" id="UP001291653">
    <property type="component" value="Unassembled WGS sequence"/>
</dbReference>
<dbReference type="RefSeq" id="WP_323445797.1">
    <property type="nucleotide sequence ID" value="NZ_BSBI01000002.1"/>
</dbReference>
<evidence type="ECO:0000256" key="1">
    <source>
        <dbReference type="SAM" id="MobiDB-lite"/>
    </source>
</evidence>
<dbReference type="PANTHER" id="PTHR37312">
    <property type="entry name" value="MEMBRANE-BOUND ACYLTRANSFERASE YKRP-RELATED"/>
    <property type="match status" value="1"/>
</dbReference>
<dbReference type="GO" id="GO:0016746">
    <property type="term" value="F:acyltransferase activity"/>
    <property type="evidence" value="ECO:0007669"/>
    <property type="project" value="UniProtKB-KW"/>
</dbReference>
<feature type="compositionally biased region" description="Gly residues" evidence="1">
    <location>
        <begin position="379"/>
        <end position="389"/>
    </location>
</feature>